<dbReference type="InterPro" id="IPR011162">
    <property type="entry name" value="MHC_I/II-like_Ag-recog"/>
</dbReference>
<keyword evidence="4" id="KW-1185">Reference proteome</keyword>
<accession>A0ABV0WX86</accession>
<sequence length="107" mass="12450">MKRLFTFLLICHIASPEPHSLRYIISSSSGMSEFPEFLAYAVVDGVEVGYCDTNLNNIKARTPWMSKLLEDYPQHMQWMNNKCLINRLDFKATIMTLKQRFNQSKGK</sequence>
<dbReference type="SUPFAM" id="SSF54452">
    <property type="entry name" value="MHC antigen-recognition domain"/>
    <property type="match status" value="1"/>
</dbReference>
<feature type="chain" id="PRO_5047378806" description="MHC class I-like antigen recognition-like domain-containing protein" evidence="2">
    <location>
        <begin position="17"/>
        <end position="107"/>
    </location>
</feature>
<keyword evidence="2" id="KW-0732">Signal</keyword>
<evidence type="ECO:0000313" key="4">
    <source>
        <dbReference type="Proteomes" id="UP001444071"/>
    </source>
</evidence>
<protein>
    <recommendedName>
        <fullName evidence="5">MHC class I-like antigen recognition-like domain-containing protein</fullName>
    </recommendedName>
</protein>
<evidence type="ECO:0000256" key="1">
    <source>
        <dbReference type="ARBA" id="ARBA00023180"/>
    </source>
</evidence>
<reference evidence="3 4" key="1">
    <citation type="submission" date="2021-06" db="EMBL/GenBank/DDBJ databases">
        <authorList>
            <person name="Palmer J.M."/>
        </authorList>
    </citation>
    <scope>NUCLEOTIDE SEQUENCE [LARGE SCALE GENOMIC DNA]</scope>
    <source>
        <strain evidence="3 4">XR_2019</strain>
        <tissue evidence="3">Muscle</tissue>
    </source>
</reference>
<comment type="caution">
    <text evidence="3">The sequence shown here is derived from an EMBL/GenBank/DDBJ whole genome shotgun (WGS) entry which is preliminary data.</text>
</comment>
<evidence type="ECO:0008006" key="5">
    <source>
        <dbReference type="Google" id="ProtNLM"/>
    </source>
</evidence>
<evidence type="ECO:0000256" key="2">
    <source>
        <dbReference type="SAM" id="SignalP"/>
    </source>
</evidence>
<dbReference type="Gene3D" id="3.30.500.10">
    <property type="entry name" value="MHC class I-like antigen recognition-like"/>
    <property type="match status" value="1"/>
</dbReference>
<evidence type="ECO:0000313" key="3">
    <source>
        <dbReference type="EMBL" id="MEQ2273659.1"/>
    </source>
</evidence>
<feature type="signal peptide" evidence="2">
    <location>
        <begin position="1"/>
        <end position="16"/>
    </location>
</feature>
<keyword evidence="1" id="KW-0325">Glycoprotein</keyword>
<name>A0ABV0WX86_9TELE</name>
<dbReference type="InterPro" id="IPR037055">
    <property type="entry name" value="MHC_I-like_Ag-recog_sf"/>
</dbReference>
<dbReference type="EMBL" id="JAHRIM010072428">
    <property type="protein sequence ID" value="MEQ2273659.1"/>
    <property type="molecule type" value="Genomic_DNA"/>
</dbReference>
<proteinExistence type="predicted"/>
<dbReference type="Proteomes" id="UP001444071">
    <property type="component" value="Unassembled WGS sequence"/>
</dbReference>
<gene>
    <name evidence="3" type="ORF">XENORESO_007193</name>
</gene>
<organism evidence="3 4">
    <name type="scientific">Xenotaenia resolanae</name>
    <dbReference type="NCBI Taxonomy" id="208358"/>
    <lineage>
        <taxon>Eukaryota</taxon>
        <taxon>Metazoa</taxon>
        <taxon>Chordata</taxon>
        <taxon>Craniata</taxon>
        <taxon>Vertebrata</taxon>
        <taxon>Euteleostomi</taxon>
        <taxon>Actinopterygii</taxon>
        <taxon>Neopterygii</taxon>
        <taxon>Teleostei</taxon>
        <taxon>Neoteleostei</taxon>
        <taxon>Acanthomorphata</taxon>
        <taxon>Ovalentaria</taxon>
        <taxon>Atherinomorphae</taxon>
        <taxon>Cyprinodontiformes</taxon>
        <taxon>Goodeidae</taxon>
        <taxon>Xenotaenia</taxon>
    </lineage>
</organism>